<proteinExistence type="predicted"/>
<dbReference type="EMBL" id="CAJVPM010000712">
    <property type="protein sequence ID" value="CAG8450098.1"/>
    <property type="molecule type" value="Genomic_DNA"/>
</dbReference>
<evidence type="ECO:0000313" key="2">
    <source>
        <dbReference type="Proteomes" id="UP000789860"/>
    </source>
</evidence>
<sequence>MTNVYDQYPSLSSSRTNSANRPSVVPISALLNPEPDNAHVVSPASTSNTDNYENFEDTYSNSSTSQHWRRFSAPNLSSDVSNENGNNLTIIYHNNHSNAITPISSDSSLSTPTSPMSKHSSYLGGTPSRSMPSTRRSSMNRSSVSDQNSVNNMITPPQTPGVKSPTKANFQFPPNASDQNSQSMPPKVKRKRITQEQLADLVAMFEQTDTPSYDVREKLAKKLNMTNREVQVWFQNRRAKANRAKANEHNASHQHHRFLHHHSVSTAQAAGGHASSIGMINPGNFTFVPMFTNGGPSAGCPAKGRNNRRHSCVTSTINSQKKTTQNSPFIRQRAATVTGAPMTTHNSTSQKMGIPPSIKIFSQDHPHTTHHVYGAHTHGHTVPPSPVSPISPTTPILPPPIPSSHYMLPGLNPCTLPPPIVPPIKDLINLAPPSDLYQPAHHSLTSVHHQSYTQPHHSYSSTVETQSTLSPVVSKPSTSPIDILATAAEFVQSEEKEKERLRALEAMKQDDENNDDSQKSSVWRPWLV</sequence>
<gene>
    <name evidence="1" type="ORF">SCALOS_LOCUS1144</name>
</gene>
<keyword evidence="2" id="KW-1185">Reference proteome</keyword>
<name>A0ACA9K394_9GLOM</name>
<evidence type="ECO:0000313" key="1">
    <source>
        <dbReference type="EMBL" id="CAG8450098.1"/>
    </source>
</evidence>
<reference evidence="1" key="1">
    <citation type="submission" date="2021-06" db="EMBL/GenBank/DDBJ databases">
        <authorList>
            <person name="Kallberg Y."/>
            <person name="Tangrot J."/>
            <person name="Rosling A."/>
        </authorList>
    </citation>
    <scope>NUCLEOTIDE SEQUENCE</scope>
    <source>
        <strain evidence="1">AU212A</strain>
    </source>
</reference>
<protein>
    <submittedName>
        <fullName evidence="1">7814_t:CDS:1</fullName>
    </submittedName>
</protein>
<comment type="caution">
    <text evidence="1">The sequence shown here is derived from an EMBL/GenBank/DDBJ whole genome shotgun (WGS) entry which is preliminary data.</text>
</comment>
<dbReference type="Proteomes" id="UP000789860">
    <property type="component" value="Unassembled WGS sequence"/>
</dbReference>
<organism evidence="1 2">
    <name type="scientific">Scutellospora calospora</name>
    <dbReference type="NCBI Taxonomy" id="85575"/>
    <lineage>
        <taxon>Eukaryota</taxon>
        <taxon>Fungi</taxon>
        <taxon>Fungi incertae sedis</taxon>
        <taxon>Mucoromycota</taxon>
        <taxon>Glomeromycotina</taxon>
        <taxon>Glomeromycetes</taxon>
        <taxon>Diversisporales</taxon>
        <taxon>Gigasporaceae</taxon>
        <taxon>Scutellospora</taxon>
    </lineage>
</organism>
<accession>A0ACA9K394</accession>